<dbReference type="Pfam" id="PF00153">
    <property type="entry name" value="Mito_carr"/>
    <property type="match status" value="2"/>
</dbReference>
<evidence type="ECO:0008006" key="9">
    <source>
        <dbReference type="Google" id="ProtNLM"/>
    </source>
</evidence>
<dbReference type="GO" id="GO:0016020">
    <property type="term" value="C:membrane"/>
    <property type="evidence" value="ECO:0007669"/>
    <property type="project" value="UniProtKB-SubCell"/>
</dbReference>
<evidence type="ECO:0000256" key="1">
    <source>
        <dbReference type="ARBA" id="ARBA00004141"/>
    </source>
</evidence>
<comment type="subcellular location">
    <subcellularLocation>
        <location evidence="1">Membrane</location>
        <topology evidence="1">Multi-pass membrane protein</topology>
    </subcellularLocation>
</comment>
<evidence type="ECO:0000256" key="2">
    <source>
        <dbReference type="ARBA" id="ARBA00022692"/>
    </source>
</evidence>
<dbReference type="GO" id="GO:0006843">
    <property type="term" value="P:mitochondrial citrate transmembrane transport"/>
    <property type="evidence" value="ECO:0007669"/>
    <property type="project" value="TreeGrafter"/>
</dbReference>
<dbReference type="Proteomes" id="UP000232875">
    <property type="component" value="Unassembled WGS sequence"/>
</dbReference>
<protein>
    <recommendedName>
        <fullName evidence="9">Yhm2p</fullName>
    </recommendedName>
</protein>
<keyword evidence="8" id="KW-1185">Reference proteome</keyword>
<dbReference type="SUPFAM" id="SSF103506">
    <property type="entry name" value="Mitochondrial carrier"/>
    <property type="match status" value="1"/>
</dbReference>
<dbReference type="OrthoDB" id="10253709at2759"/>
<evidence type="ECO:0000313" key="8">
    <source>
        <dbReference type="Proteomes" id="UP000232875"/>
    </source>
</evidence>
<sequence>MAPAQKGFSWSNIAVGAAMNMFEVTTLGQPFEVLKTQMASNRKQTMYQALKTVWSRGGIFGFYQGLIPWAWIEASTKGAVLLFASSEVQKVAKTMGMGPGVAGMLGGMTGGVVQSYTTMGFCTCMKTAEITRSKQLEAGMKPKTTWGVFIDIWRREGIRGINKGVNAVALRQCTNWGSRMGFAGLAEGPVRKVVGKSSTDKLSPMERVLCSSIGGALATWNQPIEVIRIEMQSLAKSTDPNRPAKPTIMSTFKYIYKENGIRGLYRGVSPRICLGIWQTVCMVSFADTLRDYINGK</sequence>
<dbReference type="InterPro" id="IPR018108">
    <property type="entry name" value="MCP_transmembrane"/>
</dbReference>
<keyword evidence="4 5" id="KW-0472">Membrane</keyword>
<dbReference type="STRING" id="2020962.A0A2N1JB61"/>
<dbReference type="PROSITE" id="PS50920">
    <property type="entry name" value="SOLCAR"/>
    <property type="match status" value="1"/>
</dbReference>
<evidence type="ECO:0000313" key="7">
    <source>
        <dbReference type="EMBL" id="PKI83793.1"/>
    </source>
</evidence>
<name>A0A2N1JB61_9BASI</name>
<dbReference type="InterPro" id="IPR023395">
    <property type="entry name" value="MCP_dom_sf"/>
</dbReference>
<dbReference type="PANTHER" id="PTHR46982">
    <property type="entry name" value="CITRATE/OXOGLUTARATE CARRIER PROTEIN"/>
    <property type="match status" value="1"/>
</dbReference>
<comment type="similarity">
    <text evidence="6">Belongs to the mitochondrial carrier (TC 2.A.29) family.</text>
</comment>
<evidence type="ECO:0000256" key="6">
    <source>
        <dbReference type="RuleBase" id="RU000488"/>
    </source>
</evidence>
<dbReference type="InterPro" id="IPR053017">
    <property type="entry name" value="Mito_Cit/Oxoglu_Carrier"/>
</dbReference>
<evidence type="ECO:0000256" key="3">
    <source>
        <dbReference type="ARBA" id="ARBA00022989"/>
    </source>
</evidence>
<dbReference type="EMBL" id="KZ454990">
    <property type="protein sequence ID" value="PKI83793.1"/>
    <property type="molecule type" value="Genomic_DNA"/>
</dbReference>
<keyword evidence="2 5" id="KW-0812">Transmembrane</keyword>
<dbReference type="GO" id="GO:0005739">
    <property type="term" value="C:mitochondrion"/>
    <property type="evidence" value="ECO:0007669"/>
    <property type="project" value="TreeGrafter"/>
</dbReference>
<reference evidence="7 8" key="1">
    <citation type="submission" date="2017-10" db="EMBL/GenBank/DDBJ databases">
        <title>A novel species of cold-tolerant Malassezia isolated from bats.</title>
        <authorList>
            <person name="Lorch J.M."/>
            <person name="Palmer J.M."/>
            <person name="Vanderwolf K.J."/>
            <person name="Schmidt K.Z."/>
            <person name="Verant M.L."/>
            <person name="Weller T.J."/>
            <person name="Blehert D.S."/>
        </authorList>
    </citation>
    <scope>NUCLEOTIDE SEQUENCE [LARGE SCALE GENOMIC DNA]</scope>
    <source>
        <strain evidence="7 8">NWHC:44797-103</strain>
    </source>
</reference>
<dbReference type="GO" id="GO:0015742">
    <property type="term" value="P:alpha-ketoglutarate transport"/>
    <property type="evidence" value="ECO:0007669"/>
    <property type="project" value="TreeGrafter"/>
</dbReference>
<proteinExistence type="inferred from homology"/>
<accession>A0A2N1JB61</accession>
<gene>
    <name evidence="7" type="ORF">MVES_001897</name>
</gene>
<dbReference type="FunFam" id="1.50.40.10:FF:000053">
    <property type="entry name" value="Mitochondrial DNA replication protein"/>
    <property type="match status" value="1"/>
</dbReference>
<evidence type="ECO:0000256" key="5">
    <source>
        <dbReference type="PROSITE-ProRule" id="PRU00282"/>
    </source>
</evidence>
<dbReference type="Gene3D" id="1.50.40.10">
    <property type="entry name" value="Mitochondrial carrier domain"/>
    <property type="match status" value="2"/>
</dbReference>
<evidence type="ECO:0000256" key="4">
    <source>
        <dbReference type="ARBA" id="ARBA00023136"/>
    </source>
</evidence>
<dbReference type="PANTHER" id="PTHR46982:SF1">
    <property type="entry name" value="CITRATE_OXOGLUTARATE CARRIER PROTEIN"/>
    <property type="match status" value="1"/>
</dbReference>
<keyword evidence="3" id="KW-1133">Transmembrane helix</keyword>
<feature type="repeat" description="Solcar" evidence="5">
    <location>
        <begin position="206"/>
        <end position="292"/>
    </location>
</feature>
<dbReference type="FunFam" id="1.50.40.10:FF:000085">
    <property type="entry name" value="Tricarboxylate carrier, putative"/>
    <property type="match status" value="1"/>
</dbReference>
<dbReference type="GO" id="GO:0005371">
    <property type="term" value="F:tricarboxylate secondary active transmembrane transporter activity"/>
    <property type="evidence" value="ECO:0007669"/>
    <property type="project" value="TreeGrafter"/>
</dbReference>
<dbReference type="AlphaFoldDB" id="A0A2N1JB61"/>
<keyword evidence="6" id="KW-0813">Transport</keyword>
<organism evidence="7 8">
    <name type="scientific">Malassezia vespertilionis</name>
    <dbReference type="NCBI Taxonomy" id="2020962"/>
    <lineage>
        <taxon>Eukaryota</taxon>
        <taxon>Fungi</taxon>
        <taxon>Dikarya</taxon>
        <taxon>Basidiomycota</taxon>
        <taxon>Ustilaginomycotina</taxon>
        <taxon>Malasseziomycetes</taxon>
        <taxon>Malasseziales</taxon>
        <taxon>Malasseziaceae</taxon>
        <taxon>Malassezia</taxon>
    </lineage>
</organism>